<evidence type="ECO:0000313" key="3">
    <source>
        <dbReference type="EMBL" id="SMF12353.1"/>
    </source>
</evidence>
<evidence type="ECO:0000256" key="2">
    <source>
        <dbReference type="SAM" id="SignalP"/>
    </source>
</evidence>
<reference evidence="4" key="1">
    <citation type="submission" date="2017-04" db="EMBL/GenBank/DDBJ databases">
        <authorList>
            <person name="Varghese N."/>
            <person name="Submissions S."/>
        </authorList>
    </citation>
    <scope>NUCLEOTIDE SEQUENCE [LARGE SCALE GENOMIC DNA]</scope>
    <source>
        <strain evidence="4">RKEM611</strain>
    </source>
</reference>
<feature type="compositionally biased region" description="Basic and acidic residues" evidence="1">
    <location>
        <begin position="24"/>
        <end position="33"/>
    </location>
</feature>
<dbReference type="RefSeq" id="WP_132317393.1">
    <property type="nucleotide sequence ID" value="NZ_FWZT01000005.1"/>
</dbReference>
<feature type="compositionally biased region" description="Polar residues" evidence="1">
    <location>
        <begin position="51"/>
        <end position="68"/>
    </location>
</feature>
<organism evidence="3 4">
    <name type="scientific">Pseudobacteriovorax antillogorgiicola</name>
    <dbReference type="NCBI Taxonomy" id="1513793"/>
    <lineage>
        <taxon>Bacteria</taxon>
        <taxon>Pseudomonadati</taxon>
        <taxon>Bdellovibrionota</taxon>
        <taxon>Oligoflexia</taxon>
        <taxon>Oligoflexales</taxon>
        <taxon>Pseudobacteriovoracaceae</taxon>
        <taxon>Pseudobacteriovorax</taxon>
    </lineage>
</organism>
<feature type="region of interest" description="Disordered" evidence="1">
    <location>
        <begin position="24"/>
        <end position="72"/>
    </location>
</feature>
<evidence type="ECO:0000256" key="1">
    <source>
        <dbReference type="SAM" id="MobiDB-lite"/>
    </source>
</evidence>
<keyword evidence="4" id="KW-1185">Reference proteome</keyword>
<dbReference type="PROSITE" id="PS51257">
    <property type="entry name" value="PROKAR_LIPOPROTEIN"/>
    <property type="match status" value="1"/>
</dbReference>
<feature type="chain" id="PRO_5013391660" evidence="2">
    <location>
        <begin position="18"/>
        <end position="173"/>
    </location>
</feature>
<feature type="region of interest" description="Disordered" evidence="1">
    <location>
        <begin position="85"/>
        <end position="104"/>
    </location>
</feature>
<dbReference type="Proteomes" id="UP000192907">
    <property type="component" value="Unassembled WGS sequence"/>
</dbReference>
<proteinExistence type="predicted"/>
<feature type="signal peptide" evidence="2">
    <location>
        <begin position="1"/>
        <end position="17"/>
    </location>
</feature>
<dbReference type="EMBL" id="FWZT01000005">
    <property type="protein sequence ID" value="SMF12353.1"/>
    <property type="molecule type" value="Genomic_DNA"/>
</dbReference>
<gene>
    <name evidence="3" type="ORF">SAMN06296036_105156</name>
</gene>
<name>A0A1Y6BJ51_9BACT</name>
<evidence type="ECO:0000313" key="4">
    <source>
        <dbReference type="Proteomes" id="UP000192907"/>
    </source>
</evidence>
<sequence length="173" mass="18387">MAKLTMIRFCVPFLVFSACTVDLSKDSDSDSKSNPEAAEAQDGEADAGAKQPSSSAGTNSGEASNTASDEIIAVEQDKQAVIEIADSIPSNPGQDLQSKEKAEESMERVSRLEEKLIGQFGEYAVLEAKLEFCESMVALAAALQSDLNSGLIDQATVDDLTSKIESIETCKEI</sequence>
<accession>A0A1Y6BJ51</accession>
<keyword evidence="2" id="KW-0732">Signal</keyword>
<dbReference type="AlphaFoldDB" id="A0A1Y6BJ51"/>
<protein>
    <submittedName>
        <fullName evidence="3">Uncharacterized protein</fullName>
    </submittedName>
</protein>